<comment type="similarity">
    <text evidence="2">Belongs to the ADIPOR family.</text>
</comment>
<dbReference type="GO" id="GO:0038023">
    <property type="term" value="F:signaling receptor activity"/>
    <property type="evidence" value="ECO:0007669"/>
    <property type="project" value="TreeGrafter"/>
</dbReference>
<evidence type="ECO:0000256" key="6">
    <source>
        <dbReference type="PIRSR" id="PIRSR604254-1"/>
    </source>
</evidence>
<dbReference type="PANTHER" id="PTHR20855:SF52">
    <property type="entry name" value="ADIPONECTIN RECEPTOR PROTEIN"/>
    <property type="match status" value="1"/>
</dbReference>
<keyword evidence="5 7" id="KW-0472">Membrane</keyword>
<evidence type="ECO:0000256" key="2">
    <source>
        <dbReference type="ARBA" id="ARBA00007018"/>
    </source>
</evidence>
<feature type="transmembrane region" description="Helical" evidence="7">
    <location>
        <begin position="72"/>
        <end position="89"/>
    </location>
</feature>
<feature type="binding site" evidence="6">
    <location>
        <position position="74"/>
    </location>
    <ligand>
        <name>Zn(2+)</name>
        <dbReference type="ChEBI" id="CHEBI:29105"/>
    </ligand>
</feature>
<dbReference type="GO" id="GO:0046872">
    <property type="term" value="F:metal ion binding"/>
    <property type="evidence" value="ECO:0007669"/>
    <property type="project" value="UniProtKB-KW"/>
</dbReference>
<dbReference type="OrthoDB" id="529367at2759"/>
<evidence type="ECO:0000313" key="9">
    <source>
        <dbReference type="Proteomes" id="UP000777438"/>
    </source>
</evidence>
<keyword evidence="6" id="KW-0479">Metal-binding</keyword>
<evidence type="ECO:0000256" key="5">
    <source>
        <dbReference type="ARBA" id="ARBA00023136"/>
    </source>
</evidence>
<comment type="subcellular location">
    <subcellularLocation>
        <location evidence="1">Membrane</location>
        <topology evidence="1">Multi-pass membrane protein</topology>
    </subcellularLocation>
</comment>
<evidence type="ECO:0000313" key="8">
    <source>
        <dbReference type="EMBL" id="KAH6869827.1"/>
    </source>
</evidence>
<comment type="caution">
    <text evidence="8">The sequence shown here is derived from an EMBL/GenBank/DDBJ whole genome shotgun (WGS) entry which is preliminary data.</text>
</comment>
<dbReference type="Pfam" id="PF03006">
    <property type="entry name" value="HlyIII"/>
    <property type="match status" value="1"/>
</dbReference>
<reference evidence="8 9" key="1">
    <citation type="journal article" date="2021" name="Nat. Commun.">
        <title>Genetic determinants of endophytism in the Arabidopsis root mycobiome.</title>
        <authorList>
            <person name="Mesny F."/>
            <person name="Miyauchi S."/>
            <person name="Thiergart T."/>
            <person name="Pickel B."/>
            <person name="Atanasova L."/>
            <person name="Karlsson M."/>
            <person name="Huettel B."/>
            <person name="Barry K.W."/>
            <person name="Haridas S."/>
            <person name="Chen C."/>
            <person name="Bauer D."/>
            <person name="Andreopoulos W."/>
            <person name="Pangilinan J."/>
            <person name="LaButti K."/>
            <person name="Riley R."/>
            <person name="Lipzen A."/>
            <person name="Clum A."/>
            <person name="Drula E."/>
            <person name="Henrissat B."/>
            <person name="Kohler A."/>
            <person name="Grigoriev I.V."/>
            <person name="Martin F.M."/>
            <person name="Hacquard S."/>
        </authorList>
    </citation>
    <scope>NUCLEOTIDE SEQUENCE [LARGE SCALE GENOMIC DNA]</scope>
    <source>
        <strain evidence="8 9">MPI-CAGE-CH-0241</strain>
    </source>
</reference>
<dbReference type="GO" id="GO:0016020">
    <property type="term" value="C:membrane"/>
    <property type="evidence" value="ECO:0007669"/>
    <property type="project" value="UniProtKB-SubCell"/>
</dbReference>
<keyword evidence="6" id="KW-0862">Zinc</keyword>
<dbReference type="GO" id="GO:0006882">
    <property type="term" value="P:intracellular zinc ion homeostasis"/>
    <property type="evidence" value="ECO:0007669"/>
    <property type="project" value="TreeGrafter"/>
</dbReference>
<gene>
    <name evidence="8" type="ORF">B0T10DRAFT_568689</name>
</gene>
<keyword evidence="4 7" id="KW-1133">Transmembrane helix</keyword>
<dbReference type="Proteomes" id="UP000777438">
    <property type="component" value="Unassembled WGS sequence"/>
</dbReference>
<keyword evidence="3 7" id="KW-0812">Transmembrane</keyword>
<dbReference type="PANTHER" id="PTHR20855">
    <property type="entry name" value="ADIPOR/PROGESTIN RECEPTOR-RELATED"/>
    <property type="match status" value="1"/>
</dbReference>
<dbReference type="EMBL" id="JAGPYM010000065">
    <property type="protein sequence ID" value="KAH6869827.1"/>
    <property type="molecule type" value="Genomic_DNA"/>
</dbReference>
<evidence type="ECO:0000256" key="4">
    <source>
        <dbReference type="ARBA" id="ARBA00022989"/>
    </source>
</evidence>
<feature type="transmembrane region" description="Helical" evidence="7">
    <location>
        <begin position="41"/>
        <end position="60"/>
    </location>
</feature>
<dbReference type="AlphaFoldDB" id="A0A9P8VSP3"/>
<keyword evidence="9" id="KW-1185">Reference proteome</keyword>
<organism evidence="8 9">
    <name type="scientific">Thelonectria olida</name>
    <dbReference type="NCBI Taxonomy" id="1576542"/>
    <lineage>
        <taxon>Eukaryota</taxon>
        <taxon>Fungi</taxon>
        <taxon>Dikarya</taxon>
        <taxon>Ascomycota</taxon>
        <taxon>Pezizomycotina</taxon>
        <taxon>Sordariomycetes</taxon>
        <taxon>Hypocreomycetidae</taxon>
        <taxon>Hypocreales</taxon>
        <taxon>Nectriaceae</taxon>
        <taxon>Thelonectria</taxon>
    </lineage>
</organism>
<proteinExistence type="inferred from homology"/>
<protein>
    <submittedName>
        <fullName evidence="8">Uncharacterized protein</fullName>
    </submittedName>
</protein>
<name>A0A9P8VSP3_9HYPO</name>
<accession>A0A9P8VSP3</accession>
<evidence type="ECO:0000256" key="3">
    <source>
        <dbReference type="ARBA" id="ARBA00022692"/>
    </source>
</evidence>
<feature type="transmembrane region" description="Helical" evidence="7">
    <location>
        <begin position="12"/>
        <end position="29"/>
    </location>
</feature>
<dbReference type="InterPro" id="IPR004254">
    <property type="entry name" value="AdipoR/HlyIII-related"/>
</dbReference>
<evidence type="ECO:0000256" key="7">
    <source>
        <dbReference type="SAM" id="Phobius"/>
    </source>
</evidence>
<sequence length="106" mass="11823">MATIPGRNIHRLGLSGFIPIIHGVAIYGYKGLEDRISVTWIIIHGAMYIFGAVLYARSFLGAFDIWGSSFQIFHMFVLLAPSTHFYGMAKAFDYHHTVLGSQCLAE</sequence>
<evidence type="ECO:0000256" key="1">
    <source>
        <dbReference type="ARBA" id="ARBA00004141"/>
    </source>
</evidence>